<protein>
    <recommendedName>
        <fullName evidence="4">DUF4488 domain-containing protein</fullName>
    </recommendedName>
</protein>
<feature type="signal peptide" evidence="1">
    <location>
        <begin position="1"/>
        <end position="19"/>
    </location>
</feature>
<dbReference type="EMBL" id="VLPK01000001">
    <property type="protein sequence ID" value="TSJ43256.1"/>
    <property type="molecule type" value="Genomic_DNA"/>
</dbReference>
<sequence length="158" mass="17875">MKKLTIIAALLFTAYCSNAQNTDCSKIKKHVNPVQGTTEFRSPSKDVGLIFYKKISKADTTYQVEAYGQSQNVNYKAKGIYIELDKGDFIMDEILPAEFTALDSYTHQYTATLKLNKMELDGLKQYKIVKFGIAGIDYDVSQKDADKYQNWVICLLGD</sequence>
<evidence type="ECO:0000313" key="2">
    <source>
        <dbReference type="EMBL" id="TSJ43256.1"/>
    </source>
</evidence>
<reference evidence="2 3" key="1">
    <citation type="submission" date="2019-07" db="EMBL/GenBank/DDBJ databases">
        <authorList>
            <person name="Huq M.A."/>
        </authorList>
    </citation>
    <scope>NUCLEOTIDE SEQUENCE [LARGE SCALE GENOMIC DNA]</scope>
    <source>
        <strain evidence="2 3">MAH-19</strain>
    </source>
</reference>
<name>A0A556MTK4_9SPHI</name>
<gene>
    <name evidence="2" type="ORF">FO440_03415</name>
</gene>
<keyword evidence="3" id="KW-1185">Reference proteome</keyword>
<evidence type="ECO:0000256" key="1">
    <source>
        <dbReference type="SAM" id="SignalP"/>
    </source>
</evidence>
<dbReference type="Proteomes" id="UP000318733">
    <property type="component" value="Unassembled WGS sequence"/>
</dbReference>
<organism evidence="2 3">
    <name type="scientific">Mucilaginibacter corticis</name>
    <dbReference type="NCBI Taxonomy" id="2597670"/>
    <lineage>
        <taxon>Bacteria</taxon>
        <taxon>Pseudomonadati</taxon>
        <taxon>Bacteroidota</taxon>
        <taxon>Sphingobacteriia</taxon>
        <taxon>Sphingobacteriales</taxon>
        <taxon>Sphingobacteriaceae</taxon>
        <taxon>Mucilaginibacter</taxon>
    </lineage>
</organism>
<accession>A0A556MTK4</accession>
<proteinExistence type="predicted"/>
<keyword evidence="1" id="KW-0732">Signal</keyword>
<comment type="caution">
    <text evidence="2">The sequence shown here is derived from an EMBL/GenBank/DDBJ whole genome shotgun (WGS) entry which is preliminary data.</text>
</comment>
<evidence type="ECO:0008006" key="4">
    <source>
        <dbReference type="Google" id="ProtNLM"/>
    </source>
</evidence>
<dbReference type="RefSeq" id="WP_144246821.1">
    <property type="nucleotide sequence ID" value="NZ_VLPK01000001.1"/>
</dbReference>
<feature type="chain" id="PRO_5022059370" description="DUF4488 domain-containing protein" evidence="1">
    <location>
        <begin position="20"/>
        <end position="158"/>
    </location>
</feature>
<dbReference type="AlphaFoldDB" id="A0A556MTK4"/>
<evidence type="ECO:0000313" key="3">
    <source>
        <dbReference type="Proteomes" id="UP000318733"/>
    </source>
</evidence>